<dbReference type="PANTHER" id="PTHR30269:SF37">
    <property type="entry name" value="MEMBRANE TRANSPORTER PROTEIN"/>
    <property type="match status" value="1"/>
</dbReference>
<feature type="transmembrane region" description="Helical" evidence="8">
    <location>
        <begin position="191"/>
        <end position="208"/>
    </location>
</feature>
<comment type="similarity">
    <text evidence="2 8">Belongs to the 4-toluene sulfonate uptake permease (TSUP) (TC 2.A.102) family.</text>
</comment>
<organism evidence="9 10">
    <name type="scientific">Nocardioides ginsengisegetis</name>
    <dbReference type="NCBI Taxonomy" id="661491"/>
    <lineage>
        <taxon>Bacteria</taxon>
        <taxon>Bacillati</taxon>
        <taxon>Actinomycetota</taxon>
        <taxon>Actinomycetes</taxon>
        <taxon>Propionibacteriales</taxon>
        <taxon>Nocardioidaceae</taxon>
        <taxon>Nocardioides</taxon>
    </lineage>
</organism>
<evidence type="ECO:0000256" key="7">
    <source>
        <dbReference type="ARBA" id="ARBA00023136"/>
    </source>
</evidence>
<evidence type="ECO:0000256" key="1">
    <source>
        <dbReference type="ARBA" id="ARBA00004651"/>
    </source>
</evidence>
<feature type="transmembrane region" description="Helical" evidence="8">
    <location>
        <begin position="136"/>
        <end position="154"/>
    </location>
</feature>
<keyword evidence="7 8" id="KW-0472">Membrane</keyword>
<feature type="transmembrane region" description="Helical" evidence="8">
    <location>
        <begin position="160"/>
        <end position="179"/>
    </location>
</feature>
<dbReference type="Proteomes" id="UP000580910">
    <property type="component" value="Unassembled WGS sequence"/>
</dbReference>
<dbReference type="InterPro" id="IPR002781">
    <property type="entry name" value="TM_pro_TauE-like"/>
</dbReference>
<dbReference type="GO" id="GO:0005886">
    <property type="term" value="C:plasma membrane"/>
    <property type="evidence" value="ECO:0007669"/>
    <property type="project" value="UniProtKB-SubCell"/>
</dbReference>
<proteinExistence type="inferred from homology"/>
<evidence type="ECO:0000256" key="5">
    <source>
        <dbReference type="ARBA" id="ARBA00022692"/>
    </source>
</evidence>
<protein>
    <recommendedName>
        <fullName evidence="8">Probable membrane transporter protein</fullName>
    </recommendedName>
</protein>
<feature type="transmembrane region" description="Helical" evidence="8">
    <location>
        <begin position="59"/>
        <end position="87"/>
    </location>
</feature>
<dbReference type="Pfam" id="PF01925">
    <property type="entry name" value="TauE"/>
    <property type="match status" value="1"/>
</dbReference>
<evidence type="ECO:0000256" key="6">
    <source>
        <dbReference type="ARBA" id="ARBA00022989"/>
    </source>
</evidence>
<dbReference type="AlphaFoldDB" id="A0A7W3P9T0"/>
<keyword evidence="3" id="KW-0813">Transport</keyword>
<dbReference type="EMBL" id="JACGXA010000001">
    <property type="protein sequence ID" value="MBA8803771.1"/>
    <property type="molecule type" value="Genomic_DNA"/>
</dbReference>
<feature type="transmembrane region" description="Helical" evidence="8">
    <location>
        <begin position="99"/>
        <end position="124"/>
    </location>
</feature>
<reference evidence="9 10" key="1">
    <citation type="submission" date="2020-07" db="EMBL/GenBank/DDBJ databases">
        <title>Sequencing the genomes of 1000 actinobacteria strains.</title>
        <authorList>
            <person name="Klenk H.-P."/>
        </authorList>
    </citation>
    <scope>NUCLEOTIDE SEQUENCE [LARGE SCALE GENOMIC DNA]</scope>
    <source>
        <strain evidence="9 10">DSM 21349</strain>
    </source>
</reference>
<comment type="subcellular location">
    <subcellularLocation>
        <location evidence="1 8">Cell membrane</location>
        <topology evidence="1 8">Multi-pass membrane protein</topology>
    </subcellularLocation>
</comment>
<keyword evidence="6 8" id="KW-1133">Transmembrane helix</keyword>
<keyword evidence="10" id="KW-1185">Reference proteome</keyword>
<accession>A0A7W3P9T0</accession>
<evidence type="ECO:0000313" key="9">
    <source>
        <dbReference type="EMBL" id="MBA8803771.1"/>
    </source>
</evidence>
<comment type="caution">
    <text evidence="9">The sequence shown here is derived from an EMBL/GenBank/DDBJ whole genome shotgun (WGS) entry which is preliminary data.</text>
</comment>
<gene>
    <name evidence="9" type="ORF">FB382_002062</name>
</gene>
<sequence>MGLVAAPVVAVVAPELMPELPLFFGLMVSTSVLVLDRRHVDWRAVGWTLPARALGTVPGVWLVVVFTNAQIGIAVATMVLVAVLVSWRTITVPVNPATMVAAGFIGGVGGTATSIAGPAVALLFQHGRPSEVRATLAVFFAGGVLMSLGALAVVGHFSTASIGLAVLCAPLVGLGLWLGHHTRDHLPRERFRRVVLLVCAASAVALLLKSL</sequence>
<dbReference type="InterPro" id="IPR052017">
    <property type="entry name" value="TSUP"/>
</dbReference>
<evidence type="ECO:0000256" key="3">
    <source>
        <dbReference type="ARBA" id="ARBA00022448"/>
    </source>
</evidence>
<dbReference type="PANTHER" id="PTHR30269">
    <property type="entry name" value="TRANSMEMBRANE PROTEIN YFCA"/>
    <property type="match status" value="1"/>
</dbReference>
<evidence type="ECO:0000313" key="10">
    <source>
        <dbReference type="Proteomes" id="UP000580910"/>
    </source>
</evidence>
<keyword evidence="4 8" id="KW-1003">Cell membrane</keyword>
<keyword evidence="5 8" id="KW-0812">Transmembrane</keyword>
<evidence type="ECO:0000256" key="4">
    <source>
        <dbReference type="ARBA" id="ARBA00022475"/>
    </source>
</evidence>
<evidence type="ECO:0000256" key="2">
    <source>
        <dbReference type="ARBA" id="ARBA00009142"/>
    </source>
</evidence>
<name>A0A7W3P9T0_9ACTN</name>
<evidence type="ECO:0000256" key="8">
    <source>
        <dbReference type="RuleBase" id="RU363041"/>
    </source>
</evidence>